<evidence type="ECO:0000256" key="9">
    <source>
        <dbReference type="ARBA" id="ARBA00078853"/>
    </source>
</evidence>
<dbReference type="InterPro" id="IPR020789">
    <property type="entry name" value="RNA_pol_suN_Zn-BS"/>
</dbReference>
<dbReference type="SUPFAM" id="SSF46924">
    <property type="entry name" value="RNA polymerase subunit RPB10"/>
    <property type="match status" value="1"/>
</dbReference>
<dbReference type="InterPro" id="IPR000268">
    <property type="entry name" value="RPABC5/Rpb10"/>
</dbReference>
<evidence type="ECO:0000256" key="4">
    <source>
        <dbReference type="ARBA" id="ARBA00022723"/>
    </source>
</evidence>
<dbReference type="GO" id="GO:0003899">
    <property type="term" value="F:DNA-directed RNA polymerase activity"/>
    <property type="evidence" value="ECO:0007669"/>
    <property type="project" value="InterPro"/>
</dbReference>
<evidence type="ECO:0000256" key="5">
    <source>
        <dbReference type="ARBA" id="ARBA00022833"/>
    </source>
</evidence>
<dbReference type="GO" id="GO:0006360">
    <property type="term" value="P:transcription by RNA polymerase I"/>
    <property type="evidence" value="ECO:0007669"/>
    <property type="project" value="TreeGrafter"/>
</dbReference>
<evidence type="ECO:0000256" key="6">
    <source>
        <dbReference type="ARBA" id="ARBA00023163"/>
    </source>
</evidence>
<sequence length="120" mass="13496">MIIPVRCFTCGKIVGNKWEAYLGLLQAEYTEGDALDALGLKRYCCRRMLLAHWGVTQPCVPACSQLHRRSLRERSSPDGNVWQRQPCRNAVQKAGLHHCQGTGLHELTALDDWGWMCGKG</sequence>
<dbReference type="EMBL" id="JADDUC020000007">
    <property type="protein sequence ID" value="KAI1237992.1"/>
    <property type="molecule type" value="Genomic_DNA"/>
</dbReference>
<dbReference type="AlphaFoldDB" id="A0A835TW37"/>
<reference evidence="11" key="3">
    <citation type="submission" date="2022-01" db="EMBL/GenBank/DDBJ databases">
        <authorList>
            <person name="Rubenstein D.R."/>
        </authorList>
    </citation>
    <scope>NUCLEOTIDE SEQUENCE</scope>
    <source>
        <strain evidence="11">SS15</strain>
        <tissue evidence="11">Liver</tissue>
    </source>
</reference>
<evidence type="ECO:0000256" key="2">
    <source>
        <dbReference type="ARBA" id="ARBA00020813"/>
    </source>
</evidence>
<dbReference type="InterPro" id="IPR023580">
    <property type="entry name" value="RNA_pol_su_RPB10"/>
</dbReference>
<dbReference type="PROSITE" id="PS01112">
    <property type="entry name" value="RNA_POL_N_8KD"/>
    <property type="match status" value="1"/>
</dbReference>
<evidence type="ECO:0000256" key="7">
    <source>
        <dbReference type="ARBA" id="ARBA00025720"/>
    </source>
</evidence>
<evidence type="ECO:0000256" key="1">
    <source>
        <dbReference type="ARBA" id="ARBA00004123"/>
    </source>
</evidence>
<organism evidence="10">
    <name type="scientific">Lamprotornis superbus</name>
    <dbReference type="NCBI Taxonomy" id="245042"/>
    <lineage>
        <taxon>Eukaryota</taxon>
        <taxon>Metazoa</taxon>
        <taxon>Chordata</taxon>
        <taxon>Craniata</taxon>
        <taxon>Vertebrata</taxon>
        <taxon>Euteleostomi</taxon>
        <taxon>Archelosauria</taxon>
        <taxon>Archosauria</taxon>
        <taxon>Dinosauria</taxon>
        <taxon>Saurischia</taxon>
        <taxon>Theropoda</taxon>
        <taxon>Coelurosauria</taxon>
        <taxon>Aves</taxon>
        <taxon>Neognathae</taxon>
        <taxon>Neoaves</taxon>
        <taxon>Telluraves</taxon>
        <taxon>Australaves</taxon>
        <taxon>Passeriformes</taxon>
        <taxon>Sturnidae</taxon>
        <taxon>Lamprotornis</taxon>
    </lineage>
</organism>
<dbReference type="GO" id="GO:0005736">
    <property type="term" value="C:RNA polymerase I complex"/>
    <property type="evidence" value="ECO:0007669"/>
    <property type="project" value="TreeGrafter"/>
</dbReference>
<comment type="subcellular location">
    <subcellularLocation>
        <location evidence="1">Nucleus</location>
    </subcellularLocation>
</comment>
<dbReference type="Proteomes" id="UP000618051">
    <property type="component" value="Unassembled WGS sequence"/>
</dbReference>
<dbReference type="Pfam" id="PF01194">
    <property type="entry name" value="RNA_pol_N"/>
    <property type="match status" value="1"/>
</dbReference>
<reference evidence="11 12" key="2">
    <citation type="journal article" date="2021" name="J. Hered.">
        <title>Feather Gene Expression Elucidates the Developmental Basis of Plumage Iridescence in African Starlings.</title>
        <authorList>
            <person name="Rubenstein D.R."/>
            <person name="Corvelo A."/>
            <person name="MacManes M.D."/>
            <person name="Maia R."/>
            <person name="Narzisi G."/>
            <person name="Rousaki A."/>
            <person name="Vandenabeele P."/>
            <person name="Shawkey M.D."/>
            <person name="Solomon J."/>
        </authorList>
    </citation>
    <scope>NUCLEOTIDE SEQUENCE [LARGE SCALE GENOMIC DNA]</scope>
    <source>
        <strain evidence="11">SS15</strain>
    </source>
</reference>
<reference evidence="10" key="1">
    <citation type="submission" date="2020-10" db="EMBL/GenBank/DDBJ databases">
        <title>Feather gene expression reveals the developmental basis of iridescence in African starlings.</title>
        <authorList>
            <person name="Rubenstein D.R."/>
        </authorList>
    </citation>
    <scope>NUCLEOTIDE SEQUENCE</scope>
    <source>
        <strain evidence="10">SS15</strain>
        <tissue evidence="10">Liver</tissue>
    </source>
</reference>
<dbReference type="GO" id="GO:0005665">
    <property type="term" value="C:RNA polymerase II, core complex"/>
    <property type="evidence" value="ECO:0007669"/>
    <property type="project" value="TreeGrafter"/>
</dbReference>
<keyword evidence="3" id="KW-0240">DNA-directed RNA polymerase</keyword>
<protein>
    <recommendedName>
        <fullName evidence="2">DNA-directed RNA polymerases I, II, and III subunit RPABC5</fullName>
    </recommendedName>
    <alternativeName>
        <fullName evidence="9">DNA-directed RNA polymerase III subunit L</fullName>
    </alternativeName>
</protein>
<dbReference type="GO" id="GO:0006366">
    <property type="term" value="P:transcription by RNA polymerase II"/>
    <property type="evidence" value="ECO:0007669"/>
    <property type="project" value="TreeGrafter"/>
</dbReference>
<comment type="function">
    <text evidence="8">DNA-dependent RNA polymerase catalyzes the transcription of DNA into RNA using the four ribonucleoside triphosphates as substrates. Common component of RNA polymerases I, II and III which synthesize ribosomal RNA precursors, mRNA precursors and many functional non-coding RNAs, and a small RNAs, such as 5S rRNA and tRNAs, respectively.</text>
</comment>
<evidence type="ECO:0000256" key="8">
    <source>
        <dbReference type="ARBA" id="ARBA00054640"/>
    </source>
</evidence>
<proteinExistence type="inferred from homology"/>
<dbReference type="GO" id="GO:0003677">
    <property type="term" value="F:DNA binding"/>
    <property type="evidence" value="ECO:0007669"/>
    <property type="project" value="InterPro"/>
</dbReference>
<dbReference type="OrthoDB" id="10258858at2759"/>
<dbReference type="GO" id="GO:0005666">
    <property type="term" value="C:RNA polymerase III complex"/>
    <property type="evidence" value="ECO:0007669"/>
    <property type="project" value="TreeGrafter"/>
</dbReference>
<keyword evidence="6" id="KW-0804">Transcription</keyword>
<gene>
    <name evidence="11" type="ORF">IHE44_0014092</name>
    <name evidence="10" type="ORF">IHE44_013714</name>
</gene>
<comment type="caution">
    <text evidence="10">The sequence shown here is derived from an EMBL/GenBank/DDBJ whole genome shotgun (WGS) entry which is preliminary data.</text>
</comment>
<dbReference type="FunFam" id="1.10.10.60:FF:000024">
    <property type="entry name" value="DNA-directed RNA polymerases I, II, and III subunit"/>
    <property type="match status" value="1"/>
</dbReference>
<evidence type="ECO:0000313" key="11">
    <source>
        <dbReference type="EMBL" id="KAI1237992.1"/>
    </source>
</evidence>
<dbReference type="PANTHER" id="PTHR23431:SF11">
    <property type="entry name" value="DNA-DIRECTED RNA POLYMERASES I, II, AND III SUBUNIT RPABC5"/>
    <property type="match status" value="1"/>
</dbReference>
<dbReference type="Gene3D" id="1.10.10.60">
    <property type="entry name" value="Homeodomain-like"/>
    <property type="match status" value="1"/>
</dbReference>
<dbReference type="GO" id="GO:0042797">
    <property type="term" value="P:tRNA transcription by RNA polymerase III"/>
    <property type="evidence" value="ECO:0007669"/>
    <property type="project" value="TreeGrafter"/>
</dbReference>
<evidence type="ECO:0000313" key="12">
    <source>
        <dbReference type="Proteomes" id="UP000618051"/>
    </source>
</evidence>
<comment type="similarity">
    <text evidence="7">Belongs to the archaeal Rpo10/eukaryotic RPB10 RNA polymerase subunit family.</text>
</comment>
<keyword evidence="12" id="KW-1185">Reference proteome</keyword>
<keyword evidence="4" id="KW-0479">Metal-binding</keyword>
<evidence type="ECO:0000313" key="10">
    <source>
        <dbReference type="EMBL" id="KAG0119778.1"/>
    </source>
</evidence>
<dbReference type="GO" id="GO:0008270">
    <property type="term" value="F:zinc ion binding"/>
    <property type="evidence" value="ECO:0007669"/>
    <property type="project" value="InterPro"/>
</dbReference>
<name>A0A835TW37_9PASS</name>
<dbReference type="PANTHER" id="PTHR23431">
    <property type="entry name" value="DNA-DIRECTED RNA POLYMERASES I, II, AND III SUBUNIT RPABC5 FAMILY MEMBER"/>
    <property type="match status" value="1"/>
</dbReference>
<evidence type="ECO:0000256" key="3">
    <source>
        <dbReference type="ARBA" id="ARBA00022478"/>
    </source>
</evidence>
<dbReference type="EMBL" id="JADDUC010000078">
    <property type="protein sequence ID" value="KAG0119778.1"/>
    <property type="molecule type" value="Genomic_DNA"/>
</dbReference>
<accession>A0A835TW37</accession>
<keyword evidence="5" id="KW-0862">Zinc</keyword>